<protein>
    <submittedName>
        <fullName evidence="2">Uncharacterized protein</fullName>
    </submittedName>
</protein>
<dbReference type="AlphaFoldDB" id="A0A218YZ28"/>
<accession>A0A218YZ28</accession>
<dbReference type="EMBL" id="MZNU01000332">
    <property type="protein sequence ID" value="OWP00266.1"/>
    <property type="molecule type" value="Genomic_DNA"/>
</dbReference>
<reference evidence="2 3" key="1">
    <citation type="submission" date="2017-04" db="EMBL/GenBank/DDBJ databases">
        <title>Draft genome sequence of Marssonina coronaria NL1: causal agent of apple blotch.</title>
        <authorList>
            <person name="Cheng Q."/>
        </authorList>
    </citation>
    <scope>NUCLEOTIDE SEQUENCE [LARGE SCALE GENOMIC DNA]</scope>
    <source>
        <strain evidence="2 3">NL1</strain>
    </source>
</reference>
<dbReference type="InParanoid" id="A0A218YZ28"/>
<evidence type="ECO:0000256" key="1">
    <source>
        <dbReference type="SAM" id="MobiDB-lite"/>
    </source>
</evidence>
<organism evidence="2 3">
    <name type="scientific">Diplocarpon coronariae</name>
    <dbReference type="NCBI Taxonomy" id="2795749"/>
    <lineage>
        <taxon>Eukaryota</taxon>
        <taxon>Fungi</taxon>
        <taxon>Dikarya</taxon>
        <taxon>Ascomycota</taxon>
        <taxon>Pezizomycotina</taxon>
        <taxon>Leotiomycetes</taxon>
        <taxon>Helotiales</taxon>
        <taxon>Drepanopezizaceae</taxon>
        <taxon>Diplocarpon</taxon>
    </lineage>
</organism>
<comment type="caution">
    <text evidence="2">The sequence shown here is derived from an EMBL/GenBank/DDBJ whole genome shotgun (WGS) entry which is preliminary data.</text>
</comment>
<feature type="region of interest" description="Disordered" evidence="1">
    <location>
        <begin position="43"/>
        <end position="73"/>
    </location>
</feature>
<evidence type="ECO:0000313" key="3">
    <source>
        <dbReference type="Proteomes" id="UP000242519"/>
    </source>
</evidence>
<dbReference type="STRING" id="503106.A0A218YZ28"/>
<evidence type="ECO:0000313" key="2">
    <source>
        <dbReference type="EMBL" id="OWP00266.1"/>
    </source>
</evidence>
<dbReference type="OrthoDB" id="5979581at2759"/>
<keyword evidence="3" id="KW-1185">Reference proteome</keyword>
<dbReference type="Proteomes" id="UP000242519">
    <property type="component" value="Unassembled WGS sequence"/>
</dbReference>
<sequence length="101" mass="11511">MHPSLDVNNRCDVTLQLLELLENNKLFTRLELGGVDTARAHVAKTRAMPGPPPQTRLDRERHGRAIPWDRTFPGPDGTWCSTAREHHGGPFFDSRDMFDDF</sequence>
<name>A0A218YZ28_9HELO</name>
<gene>
    <name evidence="2" type="ORF">B2J93_3792</name>
</gene>
<proteinExistence type="predicted"/>